<feature type="region of interest" description="Disordered" evidence="1">
    <location>
        <begin position="51"/>
        <end position="70"/>
    </location>
</feature>
<feature type="region of interest" description="Disordered" evidence="1">
    <location>
        <begin position="161"/>
        <end position="236"/>
    </location>
</feature>
<gene>
    <name evidence="2" type="ORF">HJG63_010348</name>
</gene>
<comment type="caution">
    <text evidence="2">The sequence shown here is derived from an EMBL/GenBank/DDBJ whole genome shotgun (WGS) entry which is preliminary data.</text>
</comment>
<organism evidence="2 3">
    <name type="scientific">Rousettus aegyptiacus</name>
    <name type="common">Egyptian fruit bat</name>
    <name type="synonym">Pteropus aegyptiacus</name>
    <dbReference type="NCBI Taxonomy" id="9407"/>
    <lineage>
        <taxon>Eukaryota</taxon>
        <taxon>Metazoa</taxon>
        <taxon>Chordata</taxon>
        <taxon>Craniata</taxon>
        <taxon>Vertebrata</taxon>
        <taxon>Euteleostomi</taxon>
        <taxon>Mammalia</taxon>
        <taxon>Eutheria</taxon>
        <taxon>Laurasiatheria</taxon>
        <taxon>Chiroptera</taxon>
        <taxon>Yinpterochiroptera</taxon>
        <taxon>Pteropodoidea</taxon>
        <taxon>Pteropodidae</taxon>
        <taxon>Rousettinae</taxon>
        <taxon>Rousettus</taxon>
    </lineage>
</organism>
<keyword evidence="3" id="KW-1185">Reference proteome</keyword>
<name>A0A7J8JHD8_ROUAE</name>
<evidence type="ECO:0000256" key="1">
    <source>
        <dbReference type="SAM" id="MobiDB-lite"/>
    </source>
</evidence>
<protein>
    <submittedName>
        <fullName evidence="2">Uncharacterized protein</fullName>
    </submittedName>
</protein>
<evidence type="ECO:0000313" key="2">
    <source>
        <dbReference type="EMBL" id="KAF6496118.1"/>
    </source>
</evidence>
<evidence type="ECO:0000313" key="3">
    <source>
        <dbReference type="Proteomes" id="UP000593571"/>
    </source>
</evidence>
<accession>A0A7J8JHD8</accession>
<reference evidence="2 3" key="1">
    <citation type="journal article" date="2020" name="Nature">
        <title>Six reference-quality genomes reveal evolution of bat adaptations.</title>
        <authorList>
            <person name="Jebb D."/>
            <person name="Huang Z."/>
            <person name="Pippel M."/>
            <person name="Hughes G.M."/>
            <person name="Lavrichenko K."/>
            <person name="Devanna P."/>
            <person name="Winkler S."/>
            <person name="Jermiin L.S."/>
            <person name="Skirmuntt E.C."/>
            <person name="Katzourakis A."/>
            <person name="Burkitt-Gray L."/>
            <person name="Ray D.A."/>
            <person name="Sullivan K.A.M."/>
            <person name="Roscito J.G."/>
            <person name="Kirilenko B.M."/>
            <person name="Davalos L.M."/>
            <person name="Corthals A.P."/>
            <person name="Power M.L."/>
            <person name="Jones G."/>
            <person name="Ransome R.D."/>
            <person name="Dechmann D.K.N."/>
            <person name="Locatelli A.G."/>
            <person name="Puechmaille S.J."/>
            <person name="Fedrigo O."/>
            <person name="Jarvis E.D."/>
            <person name="Hiller M."/>
            <person name="Vernes S.C."/>
            <person name="Myers E.W."/>
            <person name="Teeling E.C."/>
        </authorList>
    </citation>
    <scope>NUCLEOTIDE SEQUENCE [LARGE SCALE GENOMIC DNA]</scope>
    <source>
        <strain evidence="2">MRouAeg1</strain>
        <tissue evidence="2">Muscle</tissue>
    </source>
</reference>
<proteinExistence type="predicted"/>
<dbReference type="EMBL" id="JACASE010000002">
    <property type="protein sequence ID" value="KAF6496118.1"/>
    <property type="molecule type" value="Genomic_DNA"/>
</dbReference>
<dbReference type="AlphaFoldDB" id="A0A7J8JHD8"/>
<dbReference type="Proteomes" id="UP000593571">
    <property type="component" value="Unassembled WGS sequence"/>
</dbReference>
<sequence>MEDPQPHAAHPAGLTRSDCSSSPWHRRLRKDFCSRHSVCRVVRNTVPPTLSRTHLLQPPAARPPAPAGGTASRASILIAGPGVCILPVPSGWRRADEEAEAQRGWDFRALIRKPGCCLVGCPRHCGPGRRPSITGGNVMGVGSPQYWLDWPFAEKCPGGLKMRRADPGSDMGHLGPSQAPPSMSTQKTKPEGGEQRPSPWKAWGKRFSLSKKDGILGPAHPLGGLEASLQVWTPRD</sequence>
<feature type="region of interest" description="Disordered" evidence="1">
    <location>
        <begin position="1"/>
        <end position="23"/>
    </location>
</feature>